<organism evidence="1 2">
    <name type="scientific">Klebsiella pneumoniae</name>
    <dbReference type="NCBI Taxonomy" id="573"/>
    <lineage>
        <taxon>Bacteria</taxon>
        <taxon>Pseudomonadati</taxon>
        <taxon>Pseudomonadota</taxon>
        <taxon>Gammaproteobacteria</taxon>
        <taxon>Enterobacterales</taxon>
        <taxon>Enterobacteriaceae</taxon>
        <taxon>Klebsiella/Raoultella group</taxon>
        <taxon>Klebsiella</taxon>
        <taxon>Klebsiella pneumoniae complex</taxon>
    </lineage>
</organism>
<dbReference type="InterPro" id="IPR021306">
    <property type="entry name" value="DUF2878"/>
</dbReference>
<dbReference type="Pfam" id="PF11086">
    <property type="entry name" value="DUF2878"/>
    <property type="match status" value="1"/>
</dbReference>
<protein>
    <submittedName>
        <fullName evidence="1">Protein of uncharacterized function (DUF2878)</fullName>
    </submittedName>
</protein>
<reference evidence="1 2" key="1">
    <citation type="submission" date="2018-06" db="EMBL/GenBank/DDBJ databases">
        <authorList>
            <consortium name="Pathogen Informatics"/>
            <person name="Doyle S."/>
        </authorList>
    </citation>
    <scope>NUCLEOTIDE SEQUENCE [LARGE SCALE GENOMIC DNA]</scope>
    <source>
        <strain evidence="1 2">NCTC5047</strain>
    </source>
</reference>
<sequence length="260" mass="29185">MTRPAQHLLMALAFDVYWTLVVMLRERGLLIWLTLAIFAWLRLPAASRPPALLLAAAGCGLDACWALAGLIDFRGDSLLPLWMVALWLMFAVVWTRLTRTATLPGWVLATAATVGEATLTWGPFTVYHSQLRTPNGRYDGPQQDRALIITYRRDIDREALVDATRDQWQAQGILQQEPRSEAWLRMLHGIWPDVAPGSQLAFVVRGGEGQFWYRASAVQTAFTPLGPRQSAAFSTRFLAIWLDPRTTYPELRQQLIGGTP</sequence>
<dbReference type="AlphaFoldDB" id="A0A377WY02"/>
<dbReference type="EMBL" id="UGLH01000006">
    <property type="protein sequence ID" value="STT83721.1"/>
    <property type="molecule type" value="Genomic_DNA"/>
</dbReference>
<accession>A0A377WY02</accession>
<evidence type="ECO:0000313" key="1">
    <source>
        <dbReference type="EMBL" id="STT83721.1"/>
    </source>
</evidence>
<proteinExistence type="predicted"/>
<dbReference type="Proteomes" id="UP000254340">
    <property type="component" value="Unassembled WGS sequence"/>
</dbReference>
<gene>
    <name evidence="1" type="ORF">NCTC5047_04738</name>
</gene>
<evidence type="ECO:0000313" key="2">
    <source>
        <dbReference type="Proteomes" id="UP000254340"/>
    </source>
</evidence>
<name>A0A377WY02_KLEPN</name>